<evidence type="ECO:0000256" key="2">
    <source>
        <dbReference type="ARBA" id="ARBA00004285"/>
    </source>
</evidence>
<evidence type="ECO:0000256" key="5">
    <source>
        <dbReference type="ARBA" id="ARBA00004635"/>
    </source>
</evidence>
<keyword evidence="6" id="KW-1003">Cell membrane</keyword>
<feature type="region of interest" description="Disordered" evidence="16">
    <location>
        <begin position="330"/>
        <end position="350"/>
    </location>
</feature>
<evidence type="ECO:0000256" key="7">
    <source>
        <dbReference type="ARBA" id="ARBA00022614"/>
    </source>
</evidence>
<dbReference type="Proteomes" id="UP000694892">
    <property type="component" value="Chromosome 1S"/>
</dbReference>
<dbReference type="GO" id="GO:1905576">
    <property type="term" value="F:ganglioside GT1b binding"/>
    <property type="evidence" value="ECO:0007669"/>
    <property type="project" value="TreeGrafter"/>
</dbReference>
<feature type="compositionally biased region" description="Polar residues" evidence="16">
    <location>
        <begin position="363"/>
        <end position="385"/>
    </location>
</feature>
<evidence type="ECO:0000256" key="12">
    <source>
        <dbReference type="ARBA" id="ARBA00023180"/>
    </source>
</evidence>
<dbReference type="InterPro" id="IPR003591">
    <property type="entry name" value="Leu-rich_rpt_typical-subtyp"/>
</dbReference>
<keyword evidence="13" id="KW-0966">Cell projection</keyword>
<dbReference type="Pfam" id="PF13855">
    <property type="entry name" value="LRR_8"/>
    <property type="match status" value="2"/>
</dbReference>
<reference evidence="19" key="1">
    <citation type="journal article" date="2016" name="Nature">
        <title>Genome evolution in the allotetraploid frog Xenopus laevis.</title>
        <authorList>
            <person name="Session A.M."/>
            <person name="Uno Y."/>
            <person name="Kwon T."/>
            <person name="Chapman J.A."/>
            <person name="Toyoda A."/>
            <person name="Takahashi S."/>
            <person name="Fukui A."/>
            <person name="Hikosaka A."/>
            <person name="Suzuki A."/>
            <person name="Kondo M."/>
            <person name="van Heeringen S.J."/>
            <person name="Quigley I."/>
            <person name="Heinz S."/>
            <person name="Ogino H."/>
            <person name="Ochi H."/>
            <person name="Hellsten U."/>
            <person name="Lyons J.B."/>
            <person name="Simakov O."/>
            <person name="Putnam N."/>
            <person name="Stites J."/>
            <person name="Kuroki Y."/>
            <person name="Tanaka T."/>
            <person name="Michiue T."/>
            <person name="Watanabe M."/>
            <person name="Bogdanovic O."/>
            <person name="Lister R."/>
            <person name="Georgiou G."/>
            <person name="Paranjpe S.S."/>
            <person name="van Kruijsbergen I."/>
            <person name="Shu S."/>
            <person name="Carlson J."/>
            <person name="Kinoshita T."/>
            <person name="Ohta Y."/>
            <person name="Mawaribuchi S."/>
            <person name="Jenkins J."/>
            <person name="Grimwood J."/>
            <person name="Schmutz J."/>
            <person name="Mitros T."/>
            <person name="Mozaffari S.V."/>
            <person name="Suzuki Y."/>
            <person name="Haramoto Y."/>
            <person name="Yamamoto T.S."/>
            <person name="Takagi C."/>
            <person name="Heald R."/>
            <person name="Miller K."/>
            <person name="Haudenschild C."/>
            <person name="Kitzman J."/>
            <person name="Nakayama T."/>
            <person name="Izutsu Y."/>
            <person name="Robert J."/>
            <person name="Fortriede J."/>
            <person name="Burns K."/>
            <person name="Lotay V."/>
            <person name="Karimi K."/>
            <person name="Yasuoka Y."/>
            <person name="Dichmann D.S."/>
            <person name="Flajnik M.F."/>
            <person name="Houston D.W."/>
            <person name="Shendure J."/>
            <person name="DuPasquier L."/>
            <person name="Vize P.D."/>
            <person name="Zorn A.M."/>
            <person name="Ito M."/>
            <person name="Marcotte E.M."/>
            <person name="Wallingford J.B."/>
            <person name="Ito Y."/>
            <person name="Asashima M."/>
            <person name="Ueno N."/>
            <person name="Matsuda Y."/>
            <person name="Veenstra G.J."/>
            <person name="Fujiyama A."/>
            <person name="Harland R.M."/>
            <person name="Taira M."/>
            <person name="Rokhsar D.S."/>
        </authorList>
    </citation>
    <scope>NUCLEOTIDE SEQUENCE [LARGE SCALE GENOMIC DNA]</scope>
    <source>
        <strain evidence="19">J</strain>
    </source>
</reference>
<evidence type="ECO:0000256" key="1">
    <source>
        <dbReference type="ARBA" id="ARBA00004236"/>
    </source>
</evidence>
<dbReference type="PANTHER" id="PTHR24369">
    <property type="entry name" value="ANTIGEN BSP, PUTATIVE-RELATED"/>
    <property type="match status" value="1"/>
</dbReference>
<dbReference type="GO" id="GO:0045121">
    <property type="term" value="C:membrane raft"/>
    <property type="evidence" value="ECO:0007669"/>
    <property type="project" value="UniProtKB-SubCell"/>
</dbReference>
<dbReference type="Gene3D" id="3.80.10.10">
    <property type="entry name" value="Ribonuclease Inhibitor"/>
    <property type="match status" value="1"/>
</dbReference>
<dbReference type="SMART" id="SM00369">
    <property type="entry name" value="LRR_TYP"/>
    <property type="match status" value="7"/>
</dbReference>
<dbReference type="EMBL" id="CM004467">
    <property type="protein sequence ID" value="OCT98212.1"/>
    <property type="molecule type" value="Genomic_DNA"/>
</dbReference>
<keyword evidence="11" id="KW-0675">Receptor</keyword>
<dbReference type="PROSITE" id="PS51450">
    <property type="entry name" value="LRR"/>
    <property type="match status" value="1"/>
</dbReference>
<dbReference type="SUPFAM" id="SSF52058">
    <property type="entry name" value="L domain-like"/>
    <property type="match status" value="1"/>
</dbReference>
<evidence type="ECO:0000256" key="10">
    <source>
        <dbReference type="ARBA" id="ARBA00023136"/>
    </source>
</evidence>
<evidence type="ECO:0000256" key="9">
    <source>
        <dbReference type="ARBA" id="ARBA00022737"/>
    </source>
</evidence>
<keyword evidence="7" id="KW-0433">Leucine-rich repeat</keyword>
<dbReference type="InterPro" id="IPR001611">
    <property type="entry name" value="Leu-rich_rpt"/>
</dbReference>
<keyword evidence="8" id="KW-0732">Signal</keyword>
<comment type="subcellular location">
    <subcellularLocation>
        <location evidence="1">Cell membrane</location>
    </subcellularLocation>
    <subcellularLocation>
        <location evidence="3">Cell projection</location>
    </subcellularLocation>
    <subcellularLocation>
        <location evidence="2">Membrane raft</location>
    </subcellularLocation>
    <subcellularLocation>
        <location evidence="5">Membrane</location>
        <topology evidence="5">Lipid-anchor</topology>
    </subcellularLocation>
    <subcellularLocation>
        <location evidence="4">Perikaryon</location>
    </subcellularLocation>
</comment>
<organism evidence="18 19">
    <name type="scientific">Xenopus laevis</name>
    <name type="common">African clawed frog</name>
    <dbReference type="NCBI Taxonomy" id="8355"/>
    <lineage>
        <taxon>Eukaryota</taxon>
        <taxon>Metazoa</taxon>
        <taxon>Chordata</taxon>
        <taxon>Craniata</taxon>
        <taxon>Vertebrata</taxon>
        <taxon>Euteleostomi</taxon>
        <taxon>Amphibia</taxon>
        <taxon>Batrachia</taxon>
        <taxon>Anura</taxon>
        <taxon>Pipoidea</taxon>
        <taxon>Pipidae</taxon>
        <taxon>Xenopodinae</taxon>
        <taxon>Xenopus</taxon>
        <taxon>Xenopus</taxon>
    </lineage>
</organism>
<protein>
    <recommendedName>
        <fullName evidence="20">Reticulon-4 receptor</fullName>
    </recommendedName>
</protein>
<keyword evidence="17" id="KW-0812">Transmembrane</keyword>
<dbReference type="AlphaFoldDB" id="A0A974DUP8"/>
<dbReference type="PANTHER" id="PTHR24369:SF174">
    <property type="entry name" value="RETICULON-4 RECEPTOR"/>
    <property type="match status" value="1"/>
</dbReference>
<keyword evidence="12" id="KW-0325">Glycoprotein</keyword>
<keyword evidence="17" id="KW-1133">Transmembrane helix</keyword>
<evidence type="ECO:0000256" key="4">
    <source>
        <dbReference type="ARBA" id="ARBA00004484"/>
    </source>
</evidence>
<keyword evidence="10 17" id="KW-0472">Membrane</keyword>
<feature type="region of interest" description="Disordered" evidence="16">
    <location>
        <begin position="363"/>
        <end position="389"/>
    </location>
</feature>
<evidence type="ECO:0000256" key="17">
    <source>
        <dbReference type="SAM" id="Phobius"/>
    </source>
</evidence>
<evidence type="ECO:0000256" key="8">
    <source>
        <dbReference type="ARBA" id="ARBA00022729"/>
    </source>
</evidence>
<evidence type="ECO:0000256" key="14">
    <source>
        <dbReference type="ARBA" id="ARBA00023288"/>
    </source>
</evidence>
<dbReference type="GO" id="GO:1905573">
    <property type="term" value="F:ganglioside GM1 binding"/>
    <property type="evidence" value="ECO:0007669"/>
    <property type="project" value="TreeGrafter"/>
</dbReference>
<gene>
    <name evidence="18" type="ORF">XELAEV_18010443mg</name>
</gene>
<proteinExistence type="inferred from homology"/>
<feature type="transmembrane region" description="Helical" evidence="17">
    <location>
        <begin position="7"/>
        <end position="28"/>
    </location>
</feature>
<dbReference type="InterPro" id="IPR050541">
    <property type="entry name" value="LRR_TM_domain-containing"/>
</dbReference>
<comment type="similarity">
    <text evidence="15">Belongs to the Nogo receptor family.</text>
</comment>
<evidence type="ECO:0000256" key="15">
    <source>
        <dbReference type="ARBA" id="ARBA00038236"/>
    </source>
</evidence>
<evidence type="ECO:0000313" key="18">
    <source>
        <dbReference type="EMBL" id="OCT98212.1"/>
    </source>
</evidence>
<dbReference type="OMA" id="MWLNLLP"/>
<evidence type="ECO:0000256" key="3">
    <source>
        <dbReference type="ARBA" id="ARBA00004316"/>
    </source>
</evidence>
<dbReference type="GO" id="GO:0042995">
    <property type="term" value="C:cell projection"/>
    <property type="evidence" value="ECO:0007669"/>
    <property type="project" value="UniProtKB-SubCell"/>
</dbReference>
<evidence type="ECO:0000256" key="6">
    <source>
        <dbReference type="ARBA" id="ARBA00022475"/>
    </source>
</evidence>
<sequence length="494" mass="56051">MYRIHFTYKIILFAGTKLLFLVACYISFKFKVECCPEACLCYNEPKITFSCQQQRLTAIPSYIPIQTQRIFLHNNKITLIRSTSFTSCENLTILWIHSNNISHIESGAFHGLNKLEELDMSDNFNLKTISPLTFRGLVHLHTLHLNRCGLQDLPPGIFQGLFSLQHLYIQDNNLHFLHDDTFLDLGNLTFLFLHGNKLNRLSENVFNGLTNLDRLLVHQNKLDMVHPRTFHDLKKVTTLYLFNNNLTVLRGEILAPLVSLQYLRLNGNQWICDCRAKSLWNWLKQFKGSSSEVECYLPSNLTGVDLKKLHDSDLNGCANVSLHQMRTSTFGSKTRSGKQTGIEAPWDSEDTTDTCCQHVIDKSPNSGINAKSGPSSHTSRISPNNPIKDKENISKTKIVAGVDSRKNRTFKQINDSPFGTFTSKVDGSITKLNQNNFFDSVEPSTVPNKKKQTCLKKVKSKSQCRTYQPGTNSALLATTNLFFVTLFLVVTIHI</sequence>
<evidence type="ECO:0000256" key="11">
    <source>
        <dbReference type="ARBA" id="ARBA00023170"/>
    </source>
</evidence>
<accession>A0A974DUP8</accession>
<keyword evidence="14" id="KW-0449">Lipoprotein</keyword>
<dbReference type="GO" id="GO:0009897">
    <property type="term" value="C:external side of plasma membrane"/>
    <property type="evidence" value="ECO:0007669"/>
    <property type="project" value="TreeGrafter"/>
</dbReference>
<dbReference type="GO" id="GO:0035025">
    <property type="term" value="P:positive regulation of Rho protein signal transduction"/>
    <property type="evidence" value="ECO:0007669"/>
    <property type="project" value="TreeGrafter"/>
</dbReference>
<keyword evidence="9" id="KW-0677">Repeat</keyword>
<dbReference type="InterPro" id="IPR032675">
    <property type="entry name" value="LRR_dom_sf"/>
</dbReference>
<evidence type="ECO:0000313" key="19">
    <source>
        <dbReference type="Proteomes" id="UP000694892"/>
    </source>
</evidence>
<name>A0A974DUP8_XENLA</name>
<evidence type="ECO:0000256" key="16">
    <source>
        <dbReference type="SAM" id="MobiDB-lite"/>
    </source>
</evidence>
<feature type="transmembrane region" description="Helical" evidence="17">
    <location>
        <begin position="474"/>
        <end position="492"/>
    </location>
</feature>
<evidence type="ECO:0000256" key="13">
    <source>
        <dbReference type="ARBA" id="ARBA00023273"/>
    </source>
</evidence>
<evidence type="ECO:0008006" key="20">
    <source>
        <dbReference type="Google" id="ProtNLM"/>
    </source>
</evidence>
<dbReference type="FunFam" id="3.80.10.10:FF:000018">
    <property type="entry name" value="Reticulon 4 receptor"/>
    <property type="match status" value="1"/>
</dbReference>
<feature type="compositionally biased region" description="Polar residues" evidence="16">
    <location>
        <begin position="330"/>
        <end position="339"/>
    </location>
</feature>
<dbReference type="GO" id="GO:0043204">
    <property type="term" value="C:perikaryon"/>
    <property type="evidence" value="ECO:0007669"/>
    <property type="project" value="UniProtKB-SubCell"/>
</dbReference>